<name>A0AAD4MTZ1_9BILA</name>
<feature type="region of interest" description="Disordered" evidence="1">
    <location>
        <begin position="132"/>
        <end position="153"/>
    </location>
</feature>
<accession>A0AAD4MTZ1</accession>
<dbReference type="PANTHER" id="PTHR41878">
    <property type="entry name" value="LEXA REPRESSOR-RELATED"/>
    <property type="match status" value="1"/>
</dbReference>
<proteinExistence type="predicted"/>
<reference evidence="3" key="1">
    <citation type="submission" date="2022-01" db="EMBL/GenBank/DDBJ databases">
        <title>Genome Sequence Resource for Two Populations of Ditylenchus destructor, the Migratory Endoparasitic Phytonematode.</title>
        <authorList>
            <person name="Zhang H."/>
            <person name="Lin R."/>
            <person name="Xie B."/>
        </authorList>
    </citation>
    <scope>NUCLEOTIDE SEQUENCE</scope>
    <source>
        <strain evidence="3">BazhouSP</strain>
    </source>
</reference>
<dbReference type="AlphaFoldDB" id="A0AAD4MTZ1"/>
<evidence type="ECO:0000313" key="4">
    <source>
        <dbReference type="Proteomes" id="UP001201812"/>
    </source>
</evidence>
<organism evidence="3 4">
    <name type="scientific">Ditylenchus destructor</name>
    <dbReference type="NCBI Taxonomy" id="166010"/>
    <lineage>
        <taxon>Eukaryota</taxon>
        <taxon>Metazoa</taxon>
        <taxon>Ecdysozoa</taxon>
        <taxon>Nematoda</taxon>
        <taxon>Chromadorea</taxon>
        <taxon>Rhabditida</taxon>
        <taxon>Tylenchina</taxon>
        <taxon>Tylenchomorpha</taxon>
        <taxon>Sphaerularioidea</taxon>
        <taxon>Anguinidae</taxon>
        <taxon>Anguininae</taxon>
        <taxon>Ditylenchus</taxon>
    </lineage>
</organism>
<evidence type="ECO:0000256" key="1">
    <source>
        <dbReference type="SAM" id="MobiDB-lite"/>
    </source>
</evidence>
<gene>
    <name evidence="3" type="ORF">DdX_13396</name>
</gene>
<dbReference type="PANTHER" id="PTHR41878:SF1">
    <property type="entry name" value="TNPR PROTEIN"/>
    <property type="match status" value="1"/>
</dbReference>
<dbReference type="EMBL" id="JAKKPZ010000053">
    <property type="protein sequence ID" value="KAI1705784.1"/>
    <property type="molecule type" value="Genomic_DNA"/>
</dbReference>
<comment type="caution">
    <text evidence="3">The sequence shown here is derived from an EMBL/GenBank/DDBJ whole genome shotgun (WGS) entry which is preliminary data.</text>
</comment>
<dbReference type="Pfam" id="PF07929">
    <property type="entry name" value="PRiA4_ORF3"/>
    <property type="match status" value="1"/>
</dbReference>
<dbReference type="SUPFAM" id="SSF159941">
    <property type="entry name" value="MM3350-like"/>
    <property type="match status" value="1"/>
</dbReference>
<dbReference type="InterPro" id="IPR024047">
    <property type="entry name" value="MM3350-like_sf"/>
</dbReference>
<evidence type="ECO:0000313" key="3">
    <source>
        <dbReference type="EMBL" id="KAI1705784.1"/>
    </source>
</evidence>
<sequence length="174" mass="20166">MSSKIIYQFKVTLRGFKPPIWRRIQIPGGSTFYEMHLAILDVFGWNGIDLHEFEFAKRGHPILTIGRPSRNPDPWEHTLDEKVEKISSHFTDANRNAMYVYDHGSAWRHDVLLEKILPYGSGEYPRCVAGKRGIPVDDPGPEEEYDDKDTGTFNPRSVEFKRLKIYSESRGVRK</sequence>
<dbReference type="Gene3D" id="3.10.290.30">
    <property type="entry name" value="MM3350-like"/>
    <property type="match status" value="1"/>
</dbReference>
<dbReference type="Proteomes" id="UP001201812">
    <property type="component" value="Unassembled WGS sequence"/>
</dbReference>
<protein>
    <submittedName>
        <fullName evidence="3">Plasmid pRiA4b ORF-3-like protein domain-containing protein</fullName>
    </submittedName>
</protein>
<feature type="domain" description="Plasmid pRiA4b Orf3-like" evidence="2">
    <location>
        <begin position="6"/>
        <end position="147"/>
    </location>
</feature>
<dbReference type="InterPro" id="IPR012912">
    <property type="entry name" value="Plasmid_pRiA4b_Orf3-like"/>
</dbReference>
<evidence type="ECO:0000259" key="2">
    <source>
        <dbReference type="Pfam" id="PF07929"/>
    </source>
</evidence>
<keyword evidence="4" id="KW-1185">Reference proteome</keyword>